<evidence type="ECO:0000313" key="3">
    <source>
        <dbReference type="EMBL" id="PZX13460.1"/>
    </source>
</evidence>
<name>A0A2W7N064_9RHOB</name>
<feature type="transmembrane region" description="Helical" evidence="2">
    <location>
        <begin position="32"/>
        <end position="58"/>
    </location>
</feature>
<evidence type="ECO:0000256" key="1">
    <source>
        <dbReference type="SAM" id="MobiDB-lite"/>
    </source>
</evidence>
<keyword evidence="2" id="KW-1133">Transmembrane helix</keyword>
<proteinExistence type="predicted"/>
<sequence>MFDGFETFRIPDERPEPERPRRTVLTKRQERTFLLVIGVNLLLLFVAPIGGATLFAAIRAAFF</sequence>
<keyword evidence="2" id="KW-0812">Transmembrane</keyword>
<accession>A0A2W7N064</accession>
<dbReference type="Proteomes" id="UP000248916">
    <property type="component" value="Unassembled WGS sequence"/>
</dbReference>
<gene>
    <name evidence="3" type="ORF">LX81_03244</name>
</gene>
<keyword evidence="4" id="KW-1185">Reference proteome</keyword>
<dbReference type="EMBL" id="QKZL01000018">
    <property type="protein sequence ID" value="PZX13460.1"/>
    <property type="molecule type" value="Genomic_DNA"/>
</dbReference>
<reference evidence="3 4" key="1">
    <citation type="submission" date="2018-06" db="EMBL/GenBank/DDBJ databases">
        <title>Genomic Encyclopedia of Archaeal and Bacterial Type Strains, Phase II (KMG-II): from individual species to whole genera.</title>
        <authorList>
            <person name="Goeker M."/>
        </authorList>
    </citation>
    <scope>NUCLEOTIDE SEQUENCE [LARGE SCALE GENOMIC DNA]</scope>
    <source>
        <strain evidence="3 4">DSM 22009</strain>
    </source>
</reference>
<organism evidence="3 4">
    <name type="scientific">Palleronia aestuarii</name>
    <dbReference type="NCBI Taxonomy" id="568105"/>
    <lineage>
        <taxon>Bacteria</taxon>
        <taxon>Pseudomonadati</taxon>
        <taxon>Pseudomonadota</taxon>
        <taxon>Alphaproteobacteria</taxon>
        <taxon>Rhodobacterales</taxon>
        <taxon>Roseobacteraceae</taxon>
        <taxon>Palleronia</taxon>
    </lineage>
</organism>
<protein>
    <submittedName>
        <fullName evidence="3">Uncharacterized protein</fullName>
    </submittedName>
</protein>
<feature type="region of interest" description="Disordered" evidence="1">
    <location>
        <begin position="1"/>
        <end position="21"/>
    </location>
</feature>
<feature type="compositionally biased region" description="Basic and acidic residues" evidence="1">
    <location>
        <begin position="9"/>
        <end position="21"/>
    </location>
</feature>
<comment type="caution">
    <text evidence="3">The sequence shown here is derived from an EMBL/GenBank/DDBJ whole genome shotgun (WGS) entry which is preliminary data.</text>
</comment>
<evidence type="ECO:0000313" key="4">
    <source>
        <dbReference type="Proteomes" id="UP000248916"/>
    </source>
</evidence>
<dbReference type="AlphaFoldDB" id="A0A2W7N064"/>
<keyword evidence="2" id="KW-0472">Membrane</keyword>
<dbReference type="RefSeq" id="WP_111538319.1">
    <property type="nucleotide sequence ID" value="NZ_QKZL01000018.1"/>
</dbReference>
<evidence type="ECO:0000256" key="2">
    <source>
        <dbReference type="SAM" id="Phobius"/>
    </source>
</evidence>